<sequence>MHVFVETFTNGLSSNLPGHKPSVAERSAYGPRHPGHMSQVPDLEENPRRCQMRYSNQSGKRRGNRSTAQKWHQLGTEILPYPPHSPNLFPIDFHFFRLLDNFLTQKRFRKQKDIENAFQQFLSFRDLDF</sequence>
<evidence type="ECO:0000313" key="2">
    <source>
        <dbReference type="EMBL" id="KOC70651.1"/>
    </source>
</evidence>
<name>A0A0L7RIT4_9HYME</name>
<dbReference type="InterPro" id="IPR036397">
    <property type="entry name" value="RNaseH_sf"/>
</dbReference>
<feature type="region of interest" description="Disordered" evidence="1">
    <location>
        <begin position="15"/>
        <end position="47"/>
    </location>
</feature>
<organism evidence="2 3">
    <name type="scientific">Habropoda laboriosa</name>
    <dbReference type="NCBI Taxonomy" id="597456"/>
    <lineage>
        <taxon>Eukaryota</taxon>
        <taxon>Metazoa</taxon>
        <taxon>Ecdysozoa</taxon>
        <taxon>Arthropoda</taxon>
        <taxon>Hexapoda</taxon>
        <taxon>Insecta</taxon>
        <taxon>Pterygota</taxon>
        <taxon>Neoptera</taxon>
        <taxon>Endopterygota</taxon>
        <taxon>Hymenoptera</taxon>
        <taxon>Apocrita</taxon>
        <taxon>Aculeata</taxon>
        <taxon>Apoidea</taxon>
        <taxon>Anthophila</taxon>
        <taxon>Apidae</taxon>
        <taxon>Habropoda</taxon>
    </lineage>
</organism>
<dbReference type="PANTHER" id="PTHR46060">
    <property type="entry name" value="MARINER MOS1 TRANSPOSASE-LIKE PROTEIN"/>
    <property type="match status" value="1"/>
</dbReference>
<dbReference type="GO" id="GO:0032259">
    <property type="term" value="P:methylation"/>
    <property type="evidence" value="ECO:0007669"/>
    <property type="project" value="UniProtKB-KW"/>
</dbReference>
<evidence type="ECO:0000256" key="1">
    <source>
        <dbReference type="SAM" id="MobiDB-lite"/>
    </source>
</evidence>
<dbReference type="GO" id="GO:0008168">
    <property type="term" value="F:methyltransferase activity"/>
    <property type="evidence" value="ECO:0007669"/>
    <property type="project" value="UniProtKB-KW"/>
</dbReference>
<evidence type="ECO:0000313" key="3">
    <source>
        <dbReference type="Proteomes" id="UP000053825"/>
    </source>
</evidence>
<dbReference type="AlphaFoldDB" id="A0A0L7RIT4"/>
<dbReference type="Proteomes" id="UP000053825">
    <property type="component" value="Unassembled WGS sequence"/>
</dbReference>
<dbReference type="STRING" id="597456.A0A0L7RIT4"/>
<dbReference type="Gene3D" id="3.30.420.10">
    <property type="entry name" value="Ribonuclease H-like superfamily/Ribonuclease H"/>
    <property type="match status" value="1"/>
</dbReference>
<dbReference type="PANTHER" id="PTHR46060:SF3">
    <property type="entry name" value="PROTEIN GVQW3"/>
    <property type="match status" value="1"/>
</dbReference>
<accession>A0A0L7RIT4</accession>
<dbReference type="InterPro" id="IPR052709">
    <property type="entry name" value="Transposase-MT_Hybrid"/>
</dbReference>
<keyword evidence="2" id="KW-0489">Methyltransferase</keyword>
<protein>
    <submittedName>
        <fullName evidence="2">Histone-lysine N-methyltransferase SETMAR</fullName>
    </submittedName>
</protein>
<keyword evidence="3" id="KW-1185">Reference proteome</keyword>
<reference evidence="2 3" key="1">
    <citation type="submission" date="2015-07" db="EMBL/GenBank/DDBJ databases">
        <title>The genome of Habropoda laboriosa.</title>
        <authorList>
            <person name="Pan H."/>
            <person name="Kapheim K."/>
        </authorList>
    </citation>
    <scope>NUCLEOTIDE SEQUENCE [LARGE SCALE GENOMIC DNA]</scope>
    <source>
        <strain evidence="2">0110345459</strain>
    </source>
</reference>
<gene>
    <name evidence="2" type="ORF">WH47_03667</name>
</gene>
<proteinExistence type="predicted"/>
<dbReference type="EMBL" id="KQ414584">
    <property type="protein sequence ID" value="KOC70651.1"/>
    <property type="molecule type" value="Genomic_DNA"/>
</dbReference>
<keyword evidence="2" id="KW-0808">Transferase</keyword>
<dbReference type="GO" id="GO:0003676">
    <property type="term" value="F:nucleic acid binding"/>
    <property type="evidence" value="ECO:0007669"/>
    <property type="project" value="InterPro"/>
</dbReference>